<keyword evidence="4 5" id="KW-0472">Membrane</keyword>
<evidence type="ECO:0000256" key="3">
    <source>
        <dbReference type="ARBA" id="ARBA00022989"/>
    </source>
</evidence>
<dbReference type="VEuPathDB" id="CryptoDB:Cvel_22030"/>
<dbReference type="InterPro" id="IPR019691">
    <property type="entry name" value="DUF2585"/>
</dbReference>
<proteinExistence type="predicted"/>
<feature type="transmembrane region" description="Helical" evidence="5">
    <location>
        <begin position="42"/>
        <end position="58"/>
    </location>
</feature>
<evidence type="ECO:0000313" key="6">
    <source>
        <dbReference type="EMBL" id="CEM29586.1"/>
    </source>
</evidence>
<evidence type="ECO:0000256" key="1">
    <source>
        <dbReference type="ARBA" id="ARBA00022475"/>
    </source>
</evidence>
<keyword evidence="1" id="KW-1003">Cell membrane</keyword>
<feature type="transmembrane region" description="Helical" evidence="5">
    <location>
        <begin position="65"/>
        <end position="87"/>
    </location>
</feature>
<sequence>MSEAPTPFLIWPSFGCACGGHWWPITFNSETAVHDSKHIFDQYWAAHILWGWLLVFLYPETRGWYLFLALFLYEFIEVVEFHLGIYGDSGLHVYSGDSFLNSFCDAVFVDSIAILTGKLLLDKSGLGRRACFGLYLFFDLAPQVCAELECWLEDRFEFGRSAKVEIGKNRFWNLEGGPHAYFFGHWQKICDLREVGEDGTWKGKDCLVKEYLPRVFVIAVLPRLLWAFFRWCSQLWSSETSRREKGKGRARANKKQV</sequence>
<evidence type="ECO:0000256" key="4">
    <source>
        <dbReference type="ARBA" id="ARBA00023136"/>
    </source>
</evidence>
<dbReference type="AlphaFoldDB" id="A0A0G4GI90"/>
<dbReference type="EMBL" id="CDMZ01001244">
    <property type="protein sequence ID" value="CEM29586.1"/>
    <property type="molecule type" value="Genomic_DNA"/>
</dbReference>
<accession>A0A0G4GI90</accession>
<protein>
    <submittedName>
        <fullName evidence="6">Uncharacterized protein</fullName>
    </submittedName>
</protein>
<name>A0A0G4GI90_9ALVE</name>
<dbReference type="Pfam" id="PF10755">
    <property type="entry name" value="DUF2585"/>
    <property type="match status" value="1"/>
</dbReference>
<keyword evidence="2 5" id="KW-0812">Transmembrane</keyword>
<gene>
    <name evidence="6" type="ORF">Cvel_22030</name>
</gene>
<organism evidence="6">
    <name type="scientific">Chromera velia CCMP2878</name>
    <dbReference type="NCBI Taxonomy" id="1169474"/>
    <lineage>
        <taxon>Eukaryota</taxon>
        <taxon>Sar</taxon>
        <taxon>Alveolata</taxon>
        <taxon>Colpodellida</taxon>
        <taxon>Chromeraceae</taxon>
        <taxon>Chromera</taxon>
    </lineage>
</organism>
<keyword evidence="3 5" id="KW-1133">Transmembrane helix</keyword>
<feature type="transmembrane region" description="Helical" evidence="5">
    <location>
        <begin position="99"/>
        <end position="121"/>
    </location>
</feature>
<evidence type="ECO:0000256" key="2">
    <source>
        <dbReference type="ARBA" id="ARBA00022692"/>
    </source>
</evidence>
<reference evidence="6" key="1">
    <citation type="submission" date="2014-11" db="EMBL/GenBank/DDBJ databases">
        <authorList>
            <person name="Otto D Thomas"/>
            <person name="Naeem Raeece"/>
        </authorList>
    </citation>
    <scope>NUCLEOTIDE SEQUENCE</scope>
</reference>
<evidence type="ECO:0000256" key="5">
    <source>
        <dbReference type="SAM" id="Phobius"/>
    </source>
</evidence>
<dbReference type="GO" id="GO:0005886">
    <property type="term" value="C:plasma membrane"/>
    <property type="evidence" value="ECO:0007669"/>
    <property type="project" value="InterPro"/>
</dbReference>